<feature type="transmembrane region" description="Helical" evidence="9">
    <location>
        <begin position="225"/>
        <end position="251"/>
    </location>
</feature>
<dbReference type="Pfam" id="PF02653">
    <property type="entry name" value="BPD_transp_2"/>
    <property type="match status" value="1"/>
</dbReference>
<comment type="subcellular location">
    <subcellularLocation>
        <location evidence="1">Cell membrane</location>
        <topology evidence="1">Multi-pass membrane protein</topology>
    </subcellularLocation>
</comment>
<dbReference type="RefSeq" id="WP_188707373.1">
    <property type="nucleotide sequence ID" value="NZ_BMIG01000003.1"/>
</dbReference>
<reference evidence="10" key="2">
    <citation type="submission" date="2020-09" db="EMBL/GenBank/DDBJ databases">
        <authorList>
            <person name="Sun Q."/>
            <person name="Zhou Y."/>
        </authorList>
    </citation>
    <scope>NUCLEOTIDE SEQUENCE</scope>
    <source>
        <strain evidence="10">CGMCC 1.15322</strain>
    </source>
</reference>
<feature type="transmembrane region" description="Helical" evidence="9">
    <location>
        <begin position="85"/>
        <end position="106"/>
    </location>
</feature>
<evidence type="ECO:0000256" key="7">
    <source>
        <dbReference type="ARBA" id="ARBA00023136"/>
    </source>
</evidence>
<feature type="transmembrane region" description="Helical" evidence="9">
    <location>
        <begin position="143"/>
        <end position="160"/>
    </location>
</feature>
<keyword evidence="7 9" id="KW-0472">Membrane</keyword>
<evidence type="ECO:0000256" key="2">
    <source>
        <dbReference type="ARBA" id="ARBA00022448"/>
    </source>
</evidence>
<evidence type="ECO:0000256" key="8">
    <source>
        <dbReference type="ARBA" id="ARBA00037998"/>
    </source>
</evidence>
<evidence type="ECO:0000256" key="5">
    <source>
        <dbReference type="ARBA" id="ARBA00022970"/>
    </source>
</evidence>
<dbReference type="PANTHER" id="PTHR11795:SF442">
    <property type="entry name" value="ABC TRANSPORTER ATP-BINDING PROTEIN"/>
    <property type="match status" value="1"/>
</dbReference>
<keyword evidence="6 9" id="KW-1133">Transmembrane helix</keyword>
<evidence type="ECO:0000256" key="3">
    <source>
        <dbReference type="ARBA" id="ARBA00022475"/>
    </source>
</evidence>
<reference evidence="10" key="1">
    <citation type="journal article" date="2014" name="Int. J. Syst. Evol. Microbiol.">
        <title>Complete genome sequence of Corynebacterium casei LMG S-19264T (=DSM 44701T), isolated from a smear-ripened cheese.</title>
        <authorList>
            <consortium name="US DOE Joint Genome Institute (JGI-PGF)"/>
            <person name="Walter F."/>
            <person name="Albersmeier A."/>
            <person name="Kalinowski J."/>
            <person name="Ruckert C."/>
        </authorList>
    </citation>
    <scope>NUCLEOTIDE SEQUENCE</scope>
    <source>
        <strain evidence="10">CGMCC 1.15322</strain>
    </source>
</reference>
<sequence>MEIVFFLEQVANGLVLGGYYLLLALGLSLIFSVGGIVNLAHGAFYALGAYLSLEVIKYTGFAGSIFVTPLLVGLLGILFERYLLRRFYTADPILSLLVTFGLALVAEQALRMIWGSAPLPSTMPPEFKGSVILGDFLFSKYRLFILGVVTVVMAGIWLLLHKTSFGRVVRAGVQKPDMVAVLGIKLQPYMTVVVMLGVATAALGGVLFGPIAIVHPAMGMEIMTVAFVVVVIGGLGSFWGVVLAALLVGVVRGITTHFLPAASEASMYVLMFLVLMFRPRGLLGERIERFE</sequence>
<evidence type="ECO:0000313" key="10">
    <source>
        <dbReference type="EMBL" id="GGA92084.1"/>
    </source>
</evidence>
<dbReference type="EMBL" id="BMIG01000003">
    <property type="protein sequence ID" value="GGA92084.1"/>
    <property type="molecule type" value="Genomic_DNA"/>
</dbReference>
<evidence type="ECO:0000256" key="1">
    <source>
        <dbReference type="ARBA" id="ARBA00004651"/>
    </source>
</evidence>
<dbReference type="GO" id="GO:0005886">
    <property type="term" value="C:plasma membrane"/>
    <property type="evidence" value="ECO:0007669"/>
    <property type="project" value="UniProtKB-SubCell"/>
</dbReference>
<evidence type="ECO:0000256" key="4">
    <source>
        <dbReference type="ARBA" id="ARBA00022692"/>
    </source>
</evidence>
<proteinExistence type="inferred from homology"/>
<feature type="transmembrane region" description="Helical" evidence="9">
    <location>
        <begin position="58"/>
        <end position="79"/>
    </location>
</feature>
<evidence type="ECO:0000256" key="6">
    <source>
        <dbReference type="ARBA" id="ARBA00022989"/>
    </source>
</evidence>
<dbReference type="PANTHER" id="PTHR11795">
    <property type="entry name" value="BRANCHED-CHAIN AMINO ACID TRANSPORT SYSTEM PERMEASE PROTEIN LIVH"/>
    <property type="match status" value="1"/>
</dbReference>
<comment type="caution">
    <text evidence="10">The sequence shown here is derived from an EMBL/GenBank/DDBJ whole genome shotgun (WGS) entry which is preliminary data.</text>
</comment>
<dbReference type="InterPro" id="IPR052157">
    <property type="entry name" value="BCAA_transport_permease"/>
</dbReference>
<name>A0A916SE03_9BURK</name>
<feature type="transmembrane region" description="Helical" evidence="9">
    <location>
        <begin position="20"/>
        <end position="46"/>
    </location>
</feature>
<keyword evidence="11" id="KW-1185">Reference proteome</keyword>
<gene>
    <name evidence="10" type="ORF">GCM10011496_11330</name>
</gene>
<dbReference type="GO" id="GO:0022857">
    <property type="term" value="F:transmembrane transporter activity"/>
    <property type="evidence" value="ECO:0007669"/>
    <property type="project" value="InterPro"/>
</dbReference>
<keyword evidence="4 9" id="KW-0812">Transmembrane</keyword>
<dbReference type="InterPro" id="IPR001851">
    <property type="entry name" value="ABC_transp_permease"/>
</dbReference>
<accession>A0A916SE03</accession>
<keyword evidence="3" id="KW-1003">Cell membrane</keyword>
<comment type="similarity">
    <text evidence="8">Belongs to the binding-protein-dependent transport system permease family. LivHM subfamily.</text>
</comment>
<keyword evidence="2" id="KW-0813">Transport</keyword>
<evidence type="ECO:0000313" key="11">
    <source>
        <dbReference type="Proteomes" id="UP000620596"/>
    </source>
</evidence>
<evidence type="ECO:0000256" key="9">
    <source>
        <dbReference type="SAM" id="Phobius"/>
    </source>
</evidence>
<dbReference type="AlphaFoldDB" id="A0A916SE03"/>
<protein>
    <submittedName>
        <fullName evidence="10">Branched-chain amino acid ABC transporter permease</fullName>
    </submittedName>
</protein>
<dbReference type="GO" id="GO:0006865">
    <property type="term" value="P:amino acid transport"/>
    <property type="evidence" value="ECO:0007669"/>
    <property type="project" value="UniProtKB-KW"/>
</dbReference>
<keyword evidence="5" id="KW-0029">Amino-acid transport</keyword>
<organism evidence="10 11">
    <name type="scientific">Polaromonas eurypsychrophila</name>
    <dbReference type="NCBI Taxonomy" id="1614635"/>
    <lineage>
        <taxon>Bacteria</taxon>
        <taxon>Pseudomonadati</taxon>
        <taxon>Pseudomonadota</taxon>
        <taxon>Betaproteobacteria</taxon>
        <taxon>Burkholderiales</taxon>
        <taxon>Comamonadaceae</taxon>
        <taxon>Polaromonas</taxon>
    </lineage>
</organism>
<feature type="transmembrane region" description="Helical" evidence="9">
    <location>
        <begin position="257"/>
        <end position="277"/>
    </location>
</feature>
<dbReference type="CDD" id="cd06582">
    <property type="entry name" value="TM_PBP1_LivH_like"/>
    <property type="match status" value="1"/>
</dbReference>
<feature type="transmembrane region" description="Helical" evidence="9">
    <location>
        <begin position="189"/>
        <end position="213"/>
    </location>
</feature>
<dbReference type="Proteomes" id="UP000620596">
    <property type="component" value="Unassembled WGS sequence"/>
</dbReference>